<evidence type="ECO:0000313" key="3">
    <source>
        <dbReference type="Proteomes" id="UP001233999"/>
    </source>
</evidence>
<dbReference type="EMBL" id="JASPKZ010004454">
    <property type="protein sequence ID" value="KAJ9590293.1"/>
    <property type="molecule type" value="Genomic_DNA"/>
</dbReference>
<keyword evidence="1" id="KW-0812">Transmembrane</keyword>
<gene>
    <name evidence="2" type="ORF">L9F63_027868</name>
</gene>
<proteinExistence type="predicted"/>
<evidence type="ECO:0000256" key="1">
    <source>
        <dbReference type="SAM" id="Phobius"/>
    </source>
</evidence>
<organism evidence="2 3">
    <name type="scientific">Diploptera punctata</name>
    <name type="common">Pacific beetle cockroach</name>
    <dbReference type="NCBI Taxonomy" id="6984"/>
    <lineage>
        <taxon>Eukaryota</taxon>
        <taxon>Metazoa</taxon>
        <taxon>Ecdysozoa</taxon>
        <taxon>Arthropoda</taxon>
        <taxon>Hexapoda</taxon>
        <taxon>Insecta</taxon>
        <taxon>Pterygota</taxon>
        <taxon>Neoptera</taxon>
        <taxon>Polyneoptera</taxon>
        <taxon>Dictyoptera</taxon>
        <taxon>Blattodea</taxon>
        <taxon>Blaberoidea</taxon>
        <taxon>Blaberidae</taxon>
        <taxon>Diplopterinae</taxon>
        <taxon>Diploptera</taxon>
    </lineage>
</organism>
<sequence length="118" mass="13937">DRRPLDISCECDTALRMSQMMYVYVEIEKPGLIGRAYQMYINLLNAMPGMHRNTLHIPYIIMLKRYLTKGSMNFEIPAKNWDASYITKIFISVSAIKFIVMFIKWDITLFGKDFKRLK</sequence>
<feature type="transmembrane region" description="Helical" evidence="1">
    <location>
        <begin position="89"/>
        <end position="110"/>
    </location>
</feature>
<feature type="non-terminal residue" evidence="2">
    <location>
        <position position="118"/>
    </location>
</feature>
<keyword evidence="1" id="KW-0472">Membrane</keyword>
<comment type="caution">
    <text evidence="2">The sequence shown here is derived from an EMBL/GenBank/DDBJ whole genome shotgun (WGS) entry which is preliminary data.</text>
</comment>
<reference evidence="2" key="1">
    <citation type="journal article" date="2023" name="IScience">
        <title>Live-bearing cockroach genome reveals convergent evolutionary mechanisms linked to viviparity in insects and beyond.</title>
        <authorList>
            <person name="Fouks B."/>
            <person name="Harrison M.C."/>
            <person name="Mikhailova A.A."/>
            <person name="Marchal E."/>
            <person name="English S."/>
            <person name="Carruthers M."/>
            <person name="Jennings E.C."/>
            <person name="Chiamaka E.L."/>
            <person name="Frigard R.A."/>
            <person name="Pippel M."/>
            <person name="Attardo G.M."/>
            <person name="Benoit J.B."/>
            <person name="Bornberg-Bauer E."/>
            <person name="Tobe S.S."/>
        </authorList>
    </citation>
    <scope>NUCLEOTIDE SEQUENCE</scope>
    <source>
        <strain evidence="2">Stay&amp;Tobe</strain>
    </source>
</reference>
<protein>
    <submittedName>
        <fullName evidence="2">Uncharacterized protein</fullName>
    </submittedName>
</protein>
<dbReference type="Proteomes" id="UP001233999">
    <property type="component" value="Unassembled WGS sequence"/>
</dbReference>
<evidence type="ECO:0000313" key="2">
    <source>
        <dbReference type="EMBL" id="KAJ9590293.1"/>
    </source>
</evidence>
<reference evidence="2" key="2">
    <citation type="submission" date="2023-05" db="EMBL/GenBank/DDBJ databases">
        <authorList>
            <person name="Fouks B."/>
        </authorList>
    </citation>
    <scope>NUCLEOTIDE SEQUENCE</scope>
    <source>
        <strain evidence="2">Stay&amp;Tobe</strain>
        <tissue evidence="2">Testes</tissue>
    </source>
</reference>
<keyword evidence="1" id="KW-1133">Transmembrane helix</keyword>
<accession>A0AAD8EHB0</accession>
<name>A0AAD8EHB0_DIPPU</name>
<dbReference type="AlphaFoldDB" id="A0AAD8EHB0"/>
<keyword evidence="3" id="KW-1185">Reference proteome</keyword>
<feature type="non-terminal residue" evidence="2">
    <location>
        <position position="1"/>
    </location>
</feature>